<name>A0AAW0G8R2_9APHY</name>
<comment type="caution">
    <text evidence="2">The sequence shown here is derived from an EMBL/GenBank/DDBJ whole genome shotgun (WGS) entry which is preliminary data.</text>
</comment>
<evidence type="ECO:0000256" key="1">
    <source>
        <dbReference type="SAM" id="MobiDB-lite"/>
    </source>
</evidence>
<proteinExistence type="predicted"/>
<feature type="compositionally biased region" description="Polar residues" evidence="1">
    <location>
        <begin position="1"/>
        <end position="10"/>
    </location>
</feature>
<gene>
    <name evidence="2" type="ORF">QCA50_010807</name>
</gene>
<evidence type="ECO:0000313" key="2">
    <source>
        <dbReference type="EMBL" id="KAK7685996.1"/>
    </source>
</evidence>
<feature type="region of interest" description="Disordered" evidence="1">
    <location>
        <begin position="1"/>
        <end position="24"/>
    </location>
</feature>
<accession>A0AAW0G8R2</accession>
<reference evidence="2 3" key="1">
    <citation type="submission" date="2022-09" db="EMBL/GenBank/DDBJ databases">
        <authorList>
            <person name="Palmer J.M."/>
        </authorList>
    </citation>
    <scope>NUCLEOTIDE SEQUENCE [LARGE SCALE GENOMIC DNA]</scope>
    <source>
        <strain evidence="2 3">DSM 7382</strain>
    </source>
</reference>
<protein>
    <submittedName>
        <fullName evidence="2">Uncharacterized protein</fullName>
    </submittedName>
</protein>
<dbReference type="AlphaFoldDB" id="A0AAW0G8R2"/>
<evidence type="ECO:0000313" key="3">
    <source>
        <dbReference type="Proteomes" id="UP001385951"/>
    </source>
</evidence>
<keyword evidence="3" id="KW-1185">Reference proteome</keyword>
<sequence>MIRSNESSPTLAAGSISSDDSDSSRVGDKFVAFVKDGWNSVKRFTGDHDIEAHRVLNDEPQQIGRKEHRASFFTIVYFPPEDETEADTIRLRIEFRGSAIQGERFTSADLDVMFTYKDSHHPFALHRKPVDSITVLNVSPSMSRGEPTAVHCRHGRQTSIALGLSHDPVNGNVEWKRQSCMEFAHITSSSVEGFGVGTPRVAWSFREDPTAAHGLDAHYDLSIILRKNVRQHMIQMSYFAKAKTSGGYTLELGTKEDPRYRLLPPFGAKFMGNPTEIALATIGKGLLKMTGSNRE</sequence>
<dbReference type="EMBL" id="JASBNA010000018">
    <property type="protein sequence ID" value="KAK7685996.1"/>
    <property type="molecule type" value="Genomic_DNA"/>
</dbReference>
<organism evidence="2 3">
    <name type="scientific">Cerrena zonata</name>
    <dbReference type="NCBI Taxonomy" id="2478898"/>
    <lineage>
        <taxon>Eukaryota</taxon>
        <taxon>Fungi</taxon>
        <taxon>Dikarya</taxon>
        <taxon>Basidiomycota</taxon>
        <taxon>Agaricomycotina</taxon>
        <taxon>Agaricomycetes</taxon>
        <taxon>Polyporales</taxon>
        <taxon>Cerrenaceae</taxon>
        <taxon>Cerrena</taxon>
    </lineage>
</organism>
<dbReference type="Proteomes" id="UP001385951">
    <property type="component" value="Unassembled WGS sequence"/>
</dbReference>